<accession>A0ACC2N3L3</accession>
<reference evidence="1" key="1">
    <citation type="submission" date="2023-04" db="EMBL/GenBank/DDBJ databases">
        <title>A chromosome-level genome assembly of the parasitoid wasp Eretmocerus hayati.</title>
        <authorList>
            <person name="Zhong Y."/>
            <person name="Liu S."/>
            <person name="Liu Y."/>
        </authorList>
    </citation>
    <scope>NUCLEOTIDE SEQUENCE</scope>
    <source>
        <strain evidence="1">ZJU_SS_LIU_2023</strain>
    </source>
</reference>
<gene>
    <name evidence="1" type="ORF">QAD02_007432</name>
</gene>
<sequence length="141" mass="16507">MDVAHFMPYEPNVRKNMYYHRRQKQRAWNCKVKDMHQLHEALQTEDAKRSLLILEDIDGLAPTVKFETITVWVENAKGINLPYIIFVDRTFLKLVDGGLIVHIDATFASRMRIHGLRQLLTVMVRAYDKVNIQNQVSEIDV</sequence>
<keyword evidence="2" id="KW-1185">Reference proteome</keyword>
<name>A0ACC2N3L3_9HYME</name>
<dbReference type="Proteomes" id="UP001239111">
    <property type="component" value="Chromosome 4"/>
</dbReference>
<evidence type="ECO:0000313" key="1">
    <source>
        <dbReference type="EMBL" id="KAJ8665770.1"/>
    </source>
</evidence>
<comment type="caution">
    <text evidence="1">The sequence shown here is derived from an EMBL/GenBank/DDBJ whole genome shotgun (WGS) entry which is preliminary data.</text>
</comment>
<proteinExistence type="predicted"/>
<protein>
    <submittedName>
        <fullName evidence="1">Uncharacterized protein</fullName>
    </submittedName>
</protein>
<dbReference type="EMBL" id="CM056744">
    <property type="protein sequence ID" value="KAJ8665770.1"/>
    <property type="molecule type" value="Genomic_DNA"/>
</dbReference>
<evidence type="ECO:0000313" key="2">
    <source>
        <dbReference type="Proteomes" id="UP001239111"/>
    </source>
</evidence>
<organism evidence="1 2">
    <name type="scientific">Eretmocerus hayati</name>
    <dbReference type="NCBI Taxonomy" id="131215"/>
    <lineage>
        <taxon>Eukaryota</taxon>
        <taxon>Metazoa</taxon>
        <taxon>Ecdysozoa</taxon>
        <taxon>Arthropoda</taxon>
        <taxon>Hexapoda</taxon>
        <taxon>Insecta</taxon>
        <taxon>Pterygota</taxon>
        <taxon>Neoptera</taxon>
        <taxon>Endopterygota</taxon>
        <taxon>Hymenoptera</taxon>
        <taxon>Apocrita</taxon>
        <taxon>Proctotrupomorpha</taxon>
        <taxon>Chalcidoidea</taxon>
        <taxon>Aphelinidae</taxon>
        <taxon>Aphelininae</taxon>
        <taxon>Eretmocerus</taxon>
    </lineage>
</organism>